<dbReference type="GO" id="GO:0006508">
    <property type="term" value="P:proteolysis"/>
    <property type="evidence" value="ECO:0007669"/>
    <property type="project" value="UniProtKB-KW"/>
</dbReference>
<evidence type="ECO:0000256" key="4">
    <source>
        <dbReference type="ARBA" id="ARBA00022807"/>
    </source>
</evidence>
<comment type="similarity">
    <text evidence="5">Belongs to the Prp family.</text>
</comment>
<dbReference type="AlphaFoldDB" id="A0A1T4KAP7"/>
<evidence type="ECO:0000313" key="7">
    <source>
        <dbReference type="EMBL" id="SJZ39403.1"/>
    </source>
</evidence>
<dbReference type="GO" id="GO:0008234">
    <property type="term" value="F:cysteine-type peptidase activity"/>
    <property type="evidence" value="ECO:0007669"/>
    <property type="project" value="UniProtKB-KW"/>
</dbReference>
<protein>
    <recommendedName>
        <fullName evidence="6">Ribosomal processing cysteine protease Prp</fullName>
    </recommendedName>
</protein>
<keyword evidence="3" id="KW-0378">Hydrolase</keyword>
<keyword evidence="1" id="KW-0690">Ribosome biogenesis</keyword>
<dbReference type="OrthoDB" id="48998at2"/>
<dbReference type="Pfam" id="PF04327">
    <property type="entry name" value="Peptidase_Prp"/>
    <property type="match status" value="1"/>
</dbReference>
<gene>
    <name evidence="7" type="ORF">SAMN02745114_00372</name>
</gene>
<sequence>MINRIEFFKSGDMLTGFECKGHTGFADEGNDVLCAFISSACYLTANTITDVIKLDARASASDGYMSLRIKSSPEKAQDILNGLVLHMTELQKDYPQNIKVTISEV</sequence>
<dbReference type="STRING" id="290054.SAMN02745114_00372"/>
<dbReference type="PANTHER" id="PTHR39178:SF1">
    <property type="entry name" value="RIBOSOMAL-PROCESSING CYSTEINE PROTEASE PRP"/>
    <property type="match status" value="1"/>
</dbReference>
<evidence type="ECO:0000256" key="2">
    <source>
        <dbReference type="ARBA" id="ARBA00022670"/>
    </source>
</evidence>
<accession>A0A1T4KAP7</accession>
<dbReference type="GO" id="GO:0042254">
    <property type="term" value="P:ribosome biogenesis"/>
    <property type="evidence" value="ECO:0007669"/>
    <property type="project" value="UniProtKB-KW"/>
</dbReference>
<keyword evidence="2" id="KW-0645">Protease</keyword>
<evidence type="ECO:0000256" key="1">
    <source>
        <dbReference type="ARBA" id="ARBA00022517"/>
    </source>
</evidence>
<name>A0A1T4KAP7_9FIRM</name>
<dbReference type="InterPro" id="IPR036764">
    <property type="entry name" value="Peptidase_Prp_sf"/>
</dbReference>
<dbReference type="PANTHER" id="PTHR39178">
    <property type="entry name" value="HYPOTHETICAL RIBOSOME-ASSOCIATED PROTEIN"/>
    <property type="match status" value="1"/>
</dbReference>
<organism evidence="7 8">
    <name type="scientific">Eubacterium coprostanoligenes</name>
    <dbReference type="NCBI Taxonomy" id="290054"/>
    <lineage>
        <taxon>Bacteria</taxon>
        <taxon>Bacillati</taxon>
        <taxon>Bacillota</taxon>
        <taxon>Clostridia</taxon>
        <taxon>Eubacteriales</taxon>
        <taxon>Eubacteriaceae</taxon>
        <taxon>Eubacterium</taxon>
    </lineage>
</organism>
<dbReference type="CDD" id="cd16332">
    <property type="entry name" value="Prp-like"/>
    <property type="match status" value="1"/>
</dbReference>
<dbReference type="Gene3D" id="3.30.70.1490">
    <property type="entry name" value="Cysteine protease Prp"/>
    <property type="match status" value="1"/>
</dbReference>
<dbReference type="SUPFAM" id="SSF118010">
    <property type="entry name" value="TM1457-like"/>
    <property type="match status" value="1"/>
</dbReference>
<proteinExistence type="inferred from homology"/>
<dbReference type="Proteomes" id="UP000190657">
    <property type="component" value="Unassembled WGS sequence"/>
</dbReference>
<evidence type="ECO:0000256" key="5">
    <source>
        <dbReference type="ARBA" id="ARBA00044503"/>
    </source>
</evidence>
<keyword evidence="4" id="KW-0788">Thiol protease</keyword>
<evidence type="ECO:0000313" key="8">
    <source>
        <dbReference type="Proteomes" id="UP000190657"/>
    </source>
</evidence>
<reference evidence="7 8" key="1">
    <citation type="submission" date="2017-02" db="EMBL/GenBank/DDBJ databases">
        <authorList>
            <person name="Peterson S.W."/>
        </authorList>
    </citation>
    <scope>NUCLEOTIDE SEQUENCE [LARGE SCALE GENOMIC DNA]</scope>
    <source>
        <strain evidence="7 8">ATCC 51222</strain>
    </source>
</reference>
<dbReference type="InterPro" id="IPR007422">
    <property type="entry name" value="Peptidase_Prp"/>
</dbReference>
<dbReference type="RefSeq" id="WP_078767873.1">
    <property type="nucleotide sequence ID" value="NZ_FUWW01000003.1"/>
</dbReference>
<evidence type="ECO:0000256" key="6">
    <source>
        <dbReference type="ARBA" id="ARBA00044538"/>
    </source>
</evidence>
<dbReference type="EMBL" id="FUWW01000003">
    <property type="protein sequence ID" value="SJZ39403.1"/>
    <property type="molecule type" value="Genomic_DNA"/>
</dbReference>
<keyword evidence="8" id="KW-1185">Reference proteome</keyword>
<evidence type="ECO:0000256" key="3">
    <source>
        <dbReference type="ARBA" id="ARBA00022801"/>
    </source>
</evidence>